<dbReference type="Pfam" id="PF03710">
    <property type="entry name" value="GlnE"/>
    <property type="match status" value="2"/>
</dbReference>
<dbReference type="InterPro" id="IPR043519">
    <property type="entry name" value="NT_sf"/>
</dbReference>
<evidence type="ECO:0000256" key="3">
    <source>
        <dbReference type="ARBA" id="ARBA00022741"/>
    </source>
</evidence>
<keyword evidence="10" id="KW-0436">Ligase</keyword>
<dbReference type="EC" id="2.7.7.89" evidence="7"/>
<dbReference type="SUPFAM" id="SSF81593">
    <property type="entry name" value="Nucleotidyltransferase substrate binding subunit/domain"/>
    <property type="match status" value="2"/>
</dbReference>
<keyword evidence="1 7" id="KW-0808">Transferase</keyword>
<dbReference type="HAMAP" id="MF_00802">
    <property type="entry name" value="GlnE"/>
    <property type="match status" value="1"/>
</dbReference>
<dbReference type="Gene3D" id="1.20.120.330">
    <property type="entry name" value="Nucleotidyltransferases domain 2"/>
    <property type="match status" value="2"/>
</dbReference>
<accession>A0A2T5J0W0</accession>
<evidence type="ECO:0000256" key="7">
    <source>
        <dbReference type="HAMAP-Rule" id="MF_00802"/>
    </source>
</evidence>
<feature type="region of interest" description="Adenylyl removase" evidence="7">
    <location>
        <begin position="1"/>
        <end position="448"/>
    </location>
</feature>
<keyword evidence="5 7" id="KW-0460">Magnesium</keyword>
<evidence type="ECO:0000259" key="9">
    <source>
        <dbReference type="Pfam" id="PF08335"/>
    </source>
</evidence>
<evidence type="ECO:0000313" key="10">
    <source>
        <dbReference type="EMBL" id="PTQ90032.1"/>
    </source>
</evidence>
<dbReference type="SUPFAM" id="SSF81301">
    <property type="entry name" value="Nucleotidyltransferase"/>
    <property type="match status" value="2"/>
</dbReference>
<dbReference type="PANTHER" id="PTHR30621:SF0">
    <property type="entry name" value="BIFUNCTIONAL GLUTAMINE SYNTHETASE ADENYLYLTRANSFERASE_ADENYLYL-REMOVING ENZYME"/>
    <property type="match status" value="1"/>
</dbReference>
<dbReference type="InterPro" id="IPR013546">
    <property type="entry name" value="PII_UdlTrfase/GS_AdlTrfase"/>
</dbReference>
<dbReference type="Gene3D" id="1.20.120.1510">
    <property type="match status" value="1"/>
</dbReference>
<dbReference type="Proteomes" id="UP000244223">
    <property type="component" value="Unassembled WGS sequence"/>
</dbReference>
<dbReference type="RefSeq" id="WP_107865034.1">
    <property type="nucleotide sequence ID" value="NZ_QAON01000004.1"/>
</dbReference>
<dbReference type="InterPro" id="IPR023057">
    <property type="entry name" value="GlnE"/>
</dbReference>
<dbReference type="GO" id="GO:0005829">
    <property type="term" value="C:cytosol"/>
    <property type="evidence" value="ECO:0007669"/>
    <property type="project" value="TreeGrafter"/>
</dbReference>
<feature type="domain" description="Glutamate-ammonia ligase adenylyltransferase repeated" evidence="8">
    <location>
        <begin position="557"/>
        <end position="809"/>
    </location>
</feature>
<evidence type="ECO:0000256" key="5">
    <source>
        <dbReference type="ARBA" id="ARBA00022842"/>
    </source>
</evidence>
<proteinExistence type="inferred from homology"/>
<dbReference type="FunFam" id="1.20.120.330:FF:000005">
    <property type="entry name" value="Bifunctional glutamine synthetase adenylyltransferase/adenylyl-removing enzyme"/>
    <property type="match status" value="1"/>
</dbReference>
<dbReference type="FunFam" id="3.30.460.10:FF:000009">
    <property type="entry name" value="Bifunctional glutamine synthetase adenylyltransferase/adenylyl-removing enzyme"/>
    <property type="match status" value="1"/>
</dbReference>
<comment type="catalytic activity">
    <reaction evidence="7">
        <text>[glutamine synthetase]-L-tyrosine + ATP = [glutamine synthetase]-O(4)-(5'-adenylyl)-L-tyrosine + diphosphate</text>
        <dbReference type="Rhea" id="RHEA:18589"/>
        <dbReference type="Rhea" id="RHEA-COMP:10660"/>
        <dbReference type="Rhea" id="RHEA-COMP:10661"/>
        <dbReference type="ChEBI" id="CHEBI:30616"/>
        <dbReference type="ChEBI" id="CHEBI:33019"/>
        <dbReference type="ChEBI" id="CHEBI:46858"/>
        <dbReference type="ChEBI" id="CHEBI:83624"/>
        <dbReference type="EC" id="2.7.7.42"/>
    </reaction>
</comment>
<dbReference type="GO" id="GO:0047388">
    <property type="term" value="F:[glutamine synthetase]-adenylyl-L-tyrosine phosphorylase activity"/>
    <property type="evidence" value="ECO:0007669"/>
    <property type="project" value="UniProtKB-EC"/>
</dbReference>
<keyword evidence="6 7" id="KW-0511">Multifunctional enzyme</keyword>
<comment type="catalytic activity">
    <reaction evidence="7">
        <text>[glutamine synthetase]-O(4)-(5'-adenylyl)-L-tyrosine + phosphate = [glutamine synthetase]-L-tyrosine + ADP</text>
        <dbReference type="Rhea" id="RHEA:43716"/>
        <dbReference type="Rhea" id="RHEA-COMP:10660"/>
        <dbReference type="Rhea" id="RHEA-COMP:10661"/>
        <dbReference type="ChEBI" id="CHEBI:43474"/>
        <dbReference type="ChEBI" id="CHEBI:46858"/>
        <dbReference type="ChEBI" id="CHEBI:83624"/>
        <dbReference type="ChEBI" id="CHEBI:456216"/>
        <dbReference type="EC" id="2.7.7.89"/>
    </reaction>
</comment>
<dbReference type="GO" id="GO:0005524">
    <property type="term" value="F:ATP binding"/>
    <property type="evidence" value="ECO:0007669"/>
    <property type="project" value="UniProtKB-UniRule"/>
</dbReference>
<evidence type="ECO:0000259" key="8">
    <source>
        <dbReference type="Pfam" id="PF03710"/>
    </source>
</evidence>
<evidence type="ECO:0000256" key="2">
    <source>
        <dbReference type="ARBA" id="ARBA00022695"/>
    </source>
</evidence>
<dbReference type="InterPro" id="IPR005190">
    <property type="entry name" value="GlnE_rpt_dom"/>
</dbReference>
<comment type="caution">
    <text evidence="10">The sequence shown here is derived from an EMBL/GenBank/DDBJ whole genome shotgun (WGS) entry which is preliminary data.</text>
</comment>
<dbReference type="GO" id="GO:0008882">
    <property type="term" value="F:[glutamate-ammonia-ligase] adenylyltransferase activity"/>
    <property type="evidence" value="ECO:0007669"/>
    <property type="project" value="UniProtKB-UniRule"/>
</dbReference>
<comment type="cofactor">
    <cofactor evidence="7">
        <name>Mg(2+)</name>
        <dbReference type="ChEBI" id="CHEBI:18420"/>
    </cofactor>
</comment>
<name>A0A2T5J0W0_9GAMM</name>
<dbReference type="GO" id="GO:0000287">
    <property type="term" value="F:magnesium ion binding"/>
    <property type="evidence" value="ECO:0007669"/>
    <property type="project" value="UniProtKB-UniRule"/>
</dbReference>
<keyword evidence="3 7" id="KW-0547">Nucleotide-binding</keyword>
<dbReference type="CDD" id="cd05401">
    <property type="entry name" value="NT_GlnE_GlnD_like"/>
    <property type="match status" value="2"/>
</dbReference>
<reference evidence="10 11" key="1">
    <citation type="submission" date="2018-04" db="EMBL/GenBank/DDBJ databases">
        <title>Genomic Encyclopedia of Archaeal and Bacterial Type Strains, Phase II (KMG-II): from individual species to whole genera.</title>
        <authorList>
            <person name="Goeker M."/>
        </authorList>
    </citation>
    <scope>NUCLEOTIDE SEQUENCE [LARGE SCALE GENOMIC DNA]</scope>
    <source>
        <strain evidence="10 11">DSM 5822</strain>
    </source>
</reference>
<evidence type="ECO:0000313" key="11">
    <source>
        <dbReference type="Proteomes" id="UP000244223"/>
    </source>
</evidence>
<dbReference type="GO" id="GO:0016874">
    <property type="term" value="F:ligase activity"/>
    <property type="evidence" value="ECO:0007669"/>
    <property type="project" value="UniProtKB-KW"/>
</dbReference>
<dbReference type="EMBL" id="QAON01000004">
    <property type="protein sequence ID" value="PTQ90032.1"/>
    <property type="molecule type" value="Genomic_DNA"/>
</dbReference>
<dbReference type="Pfam" id="PF08335">
    <property type="entry name" value="GlnD_UR_UTase"/>
    <property type="match status" value="2"/>
</dbReference>
<gene>
    <name evidence="7" type="primary">glnE</name>
    <name evidence="10" type="ORF">C8N29_10470</name>
</gene>
<dbReference type="EC" id="2.7.7.42" evidence="7"/>
<feature type="region of interest" description="Adenylyl transferase" evidence="7">
    <location>
        <begin position="459"/>
        <end position="958"/>
    </location>
</feature>
<keyword evidence="4 7" id="KW-0067">ATP-binding</keyword>
<organism evidence="10 11">
    <name type="scientific">Agitococcus lubricus</name>
    <dbReference type="NCBI Taxonomy" id="1077255"/>
    <lineage>
        <taxon>Bacteria</taxon>
        <taxon>Pseudomonadati</taxon>
        <taxon>Pseudomonadota</taxon>
        <taxon>Gammaproteobacteria</taxon>
        <taxon>Moraxellales</taxon>
        <taxon>Moraxellaceae</taxon>
        <taxon>Agitococcus</taxon>
    </lineage>
</organism>
<protein>
    <recommendedName>
        <fullName evidence="7">Bifunctional glutamine synthetase adenylyltransferase/adenylyl-removing enzyme</fullName>
    </recommendedName>
    <alternativeName>
        <fullName evidence="7">ATP:glutamine synthetase adenylyltransferase</fullName>
    </alternativeName>
    <alternativeName>
        <fullName evidence="7">ATase</fullName>
    </alternativeName>
    <domain>
        <recommendedName>
            <fullName evidence="7">Glutamine synthetase adenylyl-L-tyrosine phosphorylase</fullName>
            <ecNumber evidence="7">2.7.7.89</ecNumber>
        </recommendedName>
        <alternativeName>
            <fullName evidence="7">Adenylyl removase</fullName>
            <shortName evidence="7">AR</shortName>
            <shortName evidence="7">AT-N</shortName>
        </alternativeName>
    </domain>
    <domain>
        <recommendedName>
            <fullName evidence="7">Glutamine synthetase adenylyl transferase</fullName>
            <ecNumber evidence="7">2.7.7.42</ecNumber>
        </recommendedName>
        <alternativeName>
            <fullName evidence="7">Adenylyl transferase</fullName>
            <shortName evidence="7">AT</shortName>
            <shortName evidence="7">AT-C</shortName>
        </alternativeName>
    </domain>
</protein>
<feature type="domain" description="Glutamate-ammonia ligase adenylyltransferase repeated" evidence="8">
    <location>
        <begin position="37"/>
        <end position="283"/>
    </location>
</feature>
<keyword evidence="2 7" id="KW-0548">Nucleotidyltransferase</keyword>
<comment type="function">
    <text evidence="7">Involved in the regulation of glutamine synthetase GlnA, a key enzyme in the process to assimilate ammonia. When cellular nitrogen levels are high, the C-terminal adenylyl transferase (AT) inactivates GlnA by covalent transfer of an adenylyl group from ATP to specific tyrosine residue of GlnA, thus reducing its activity. Conversely, when nitrogen levels are low, the N-terminal adenylyl removase (AR) activates GlnA by removing the adenylyl group by phosphorolysis, increasing its activity. The regulatory region of GlnE binds the signal transduction protein PII (GlnB) which indicates the nitrogen status of the cell.</text>
</comment>
<dbReference type="OrthoDB" id="9759366at2"/>
<dbReference type="PANTHER" id="PTHR30621">
    <property type="entry name" value="GLUTAMINE SYNTHETASE ADENYLYLTRANSFERASE"/>
    <property type="match status" value="1"/>
</dbReference>
<feature type="domain" description="PII-uridylyltransferase/Glutamine-synthetase adenylyltransferase" evidence="9">
    <location>
        <begin position="305"/>
        <end position="443"/>
    </location>
</feature>
<evidence type="ECO:0000256" key="6">
    <source>
        <dbReference type="ARBA" id="ARBA00023268"/>
    </source>
</evidence>
<dbReference type="Gene3D" id="3.30.460.10">
    <property type="entry name" value="Beta Polymerase, domain 2"/>
    <property type="match status" value="2"/>
</dbReference>
<sequence>MSSIEQLLSRQFQQATEAFAKANLVNEWQQLQQQCLHQLQQLALSSDYAWRVLCQWPQFFWHAHQQGLLDNTLARPYFHQQTHQLFPLSQTDFMWMQSIRQYRQQMMLRWIYRDVNQLSTLAELTDELSEFAEASVDAAIAYAEQALIARYGQPIGEDSGQVQKMIVIGMGKLGAQELNLSSDIDLIFSYPEAGETNGRSVISNQEYFIKLAQQVIRLLDQQTADGFVFRIDMRLRPWGDGSALALSFNAMERYYEQHGREWERYAFIKARVIAGDITSGQELLSSLRPFVYRRYIDYSAFAALRDMKAMIEREVRRKDMADNIKLGAGGIREVEFIAQAFQLIRGGVFKDLQQRPLLPVLAVLVERQLLSAQAAQELASAYQFLRQVEHRIQCYNDQQTQKLPSDEFARLRLARSLGFVDYAAFIDVLSTHRAKVSHHFQAVVENPQSKEQRTVSQIARELWLETLDEQQACLAKLGFSDVLSIEQRLQQLRSSRVVKTLPVISKERLDTFMPLFLESVGKHPQADLAFSRCLPLVESVLRRTAYLVMMLENPSALQRLISLCAASPWIAEELARYPVLLDELLNADTLFAPPQKEQLLAELRQQLLRIPLEDLEEQMRVLRIFKKSHVLRVAASDIQGTLPLMKVSDYLSWIAEAVLESVVVLAWQQLTTKYGYPIKLDGSIASSDFIVLGYGKLGGIELGYGSDLDLVFVHDVDSSADTNGTKAISGGEFYARLAQKMISLLTTATAAGQLYDVDMRLRPSGNAGALVSSVKAFTDYQQQQAWTWEHQALVRARVVAGDTQLAACFTDIRHQVLARARDMPSLQQEVIDMRQKMRDHLSSQAKQKNAKIFDIKHDAGGIVDIEFMVQYGVLAWASNYPELTRYPDNVRILEAFAQCGKLSIEQAEALKAAYLEYRARSHRLALAQQPAQVPDTDFIATRTLVQQCWQHLLSPHTR</sequence>
<evidence type="ECO:0000256" key="1">
    <source>
        <dbReference type="ARBA" id="ARBA00022679"/>
    </source>
</evidence>
<dbReference type="NCBIfam" id="NF008292">
    <property type="entry name" value="PRK11072.1"/>
    <property type="match status" value="1"/>
</dbReference>
<feature type="domain" description="PII-uridylyltransferase/Glutamine-synthetase adenylyltransferase" evidence="9">
    <location>
        <begin position="833"/>
        <end position="928"/>
    </location>
</feature>
<comment type="similarity">
    <text evidence="7">Belongs to the GlnE family.</text>
</comment>
<evidence type="ECO:0000256" key="4">
    <source>
        <dbReference type="ARBA" id="ARBA00022840"/>
    </source>
</evidence>
<keyword evidence="11" id="KW-1185">Reference proteome</keyword>
<dbReference type="AlphaFoldDB" id="A0A2T5J0W0"/>
<dbReference type="GO" id="GO:0000820">
    <property type="term" value="P:regulation of glutamine family amino acid metabolic process"/>
    <property type="evidence" value="ECO:0007669"/>
    <property type="project" value="UniProtKB-UniRule"/>
</dbReference>